<dbReference type="CDD" id="cd00051">
    <property type="entry name" value="EFh"/>
    <property type="match status" value="1"/>
</dbReference>
<dbReference type="Gene3D" id="1.10.238.10">
    <property type="entry name" value="EF-hand"/>
    <property type="match status" value="1"/>
</dbReference>
<dbReference type="SUPFAM" id="SSF47473">
    <property type="entry name" value="EF-hand"/>
    <property type="match status" value="1"/>
</dbReference>
<dbReference type="Pfam" id="PF13202">
    <property type="entry name" value="EF-hand_5"/>
    <property type="match status" value="1"/>
</dbReference>
<dbReference type="GO" id="GO:0005509">
    <property type="term" value="F:calcium ion binding"/>
    <property type="evidence" value="ECO:0007669"/>
    <property type="project" value="InterPro"/>
</dbReference>
<keyword evidence="1" id="KW-0677">Repeat</keyword>
<evidence type="ECO:0000313" key="4">
    <source>
        <dbReference type="EMBL" id="CAE8643016.1"/>
    </source>
</evidence>
<organism evidence="4 5">
    <name type="scientific">Polarella glacialis</name>
    <name type="common">Dinoflagellate</name>
    <dbReference type="NCBI Taxonomy" id="89957"/>
    <lineage>
        <taxon>Eukaryota</taxon>
        <taxon>Sar</taxon>
        <taxon>Alveolata</taxon>
        <taxon>Dinophyceae</taxon>
        <taxon>Suessiales</taxon>
        <taxon>Suessiaceae</taxon>
        <taxon>Polarella</taxon>
    </lineage>
</organism>
<dbReference type="Pfam" id="PF13499">
    <property type="entry name" value="EF-hand_7"/>
    <property type="match status" value="1"/>
</dbReference>
<gene>
    <name evidence="4" type="ORF">PGLA1383_LOCUS57395</name>
</gene>
<evidence type="ECO:0000256" key="1">
    <source>
        <dbReference type="ARBA" id="ARBA00022737"/>
    </source>
</evidence>
<dbReference type="InterPro" id="IPR002048">
    <property type="entry name" value="EF_hand_dom"/>
</dbReference>
<accession>A0A813I035</accession>
<dbReference type="InterPro" id="IPR011992">
    <property type="entry name" value="EF-hand-dom_pair"/>
</dbReference>
<reference evidence="4" key="1">
    <citation type="submission" date="2021-02" db="EMBL/GenBank/DDBJ databases">
        <authorList>
            <person name="Dougan E. K."/>
            <person name="Rhodes N."/>
            <person name="Thang M."/>
            <person name="Chan C."/>
        </authorList>
    </citation>
    <scope>NUCLEOTIDE SEQUENCE</scope>
</reference>
<sequence>MVATDMPPDLKDIMEGLDADGSGFIDYTEFLAATLDKKQYMAEDACWQAFKVFDRDGNGKISREELAQVLADDTVKASFAKDMEAMMKEVDINGDGEIDFDEFMTMMRK</sequence>
<keyword evidence="5" id="KW-1185">Reference proteome</keyword>
<feature type="domain" description="EF-hand" evidence="3">
    <location>
        <begin position="5"/>
        <end position="40"/>
    </location>
</feature>
<dbReference type="SMART" id="SM00054">
    <property type="entry name" value="EFh"/>
    <property type="match status" value="3"/>
</dbReference>
<name>A0A813I035_POLGL</name>
<dbReference type="InterPro" id="IPR050145">
    <property type="entry name" value="Centrin_CML-like"/>
</dbReference>
<protein>
    <recommendedName>
        <fullName evidence="3">EF-hand domain-containing protein</fullName>
    </recommendedName>
</protein>
<dbReference type="PROSITE" id="PS50222">
    <property type="entry name" value="EF_HAND_2"/>
    <property type="match status" value="3"/>
</dbReference>
<dbReference type="OrthoDB" id="347155at2759"/>
<dbReference type="InterPro" id="IPR018247">
    <property type="entry name" value="EF_Hand_1_Ca_BS"/>
</dbReference>
<evidence type="ECO:0000259" key="3">
    <source>
        <dbReference type="PROSITE" id="PS50222"/>
    </source>
</evidence>
<dbReference type="EMBL" id="CAJNNV010033242">
    <property type="protein sequence ID" value="CAE8643016.1"/>
    <property type="molecule type" value="Genomic_DNA"/>
</dbReference>
<feature type="domain" description="EF-hand" evidence="3">
    <location>
        <begin position="78"/>
        <end position="109"/>
    </location>
</feature>
<dbReference type="PROSITE" id="PS00018">
    <property type="entry name" value="EF_HAND_1"/>
    <property type="match status" value="3"/>
</dbReference>
<dbReference type="PANTHER" id="PTHR23050">
    <property type="entry name" value="CALCIUM BINDING PROTEIN"/>
    <property type="match status" value="1"/>
</dbReference>
<proteinExistence type="predicted"/>
<evidence type="ECO:0000313" key="5">
    <source>
        <dbReference type="Proteomes" id="UP000654075"/>
    </source>
</evidence>
<feature type="domain" description="EF-hand" evidence="3">
    <location>
        <begin position="41"/>
        <end position="76"/>
    </location>
</feature>
<dbReference type="Proteomes" id="UP000654075">
    <property type="component" value="Unassembled WGS sequence"/>
</dbReference>
<evidence type="ECO:0000256" key="2">
    <source>
        <dbReference type="ARBA" id="ARBA00022837"/>
    </source>
</evidence>
<keyword evidence="2" id="KW-0106">Calcium</keyword>
<dbReference type="FunFam" id="1.10.238.10:FF:000003">
    <property type="entry name" value="Calmodulin A"/>
    <property type="match status" value="1"/>
</dbReference>
<comment type="caution">
    <text evidence="4">The sequence shown here is derived from an EMBL/GenBank/DDBJ whole genome shotgun (WGS) entry which is preliminary data.</text>
</comment>
<dbReference type="AlphaFoldDB" id="A0A813I035"/>
<dbReference type="OMA" id="PQELDMM"/>